<evidence type="ECO:0000256" key="1">
    <source>
        <dbReference type="ARBA" id="ARBA00004141"/>
    </source>
</evidence>
<comment type="subcellular location">
    <subcellularLocation>
        <location evidence="1">Membrane</location>
        <topology evidence="1">Multi-pass membrane protein</topology>
    </subcellularLocation>
</comment>
<organism evidence="8 11">
    <name type="scientific">Dinothrombium tinctorium</name>
    <dbReference type="NCBI Taxonomy" id="1965070"/>
    <lineage>
        <taxon>Eukaryota</taxon>
        <taxon>Metazoa</taxon>
        <taxon>Ecdysozoa</taxon>
        <taxon>Arthropoda</taxon>
        <taxon>Chelicerata</taxon>
        <taxon>Arachnida</taxon>
        <taxon>Acari</taxon>
        <taxon>Acariformes</taxon>
        <taxon>Trombidiformes</taxon>
        <taxon>Prostigmata</taxon>
        <taxon>Anystina</taxon>
        <taxon>Parasitengona</taxon>
        <taxon>Trombidioidea</taxon>
        <taxon>Trombidiidae</taxon>
        <taxon>Dinothrombium</taxon>
    </lineage>
</organism>
<gene>
    <name evidence="10" type="ORF">B4U79_01074</name>
    <name evidence="8" type="ORF">B4U79_13915</name>
    <name evidence="9" type="ORF">B4U79_14080</name>
</gene>
<dbReference type="OrthoDB" id="442352at2759"/>
<accession>A0A3S3NQP6</accession>
<dbReference type="STRING" id="1965070.A0A3S3NQP6"/>
<dbReference type="GO" id="GO:0016020">
    <property type="term" value="C:membrane"/>
    <property type="evidence" value="ECO:0007669"/>
    <property type="project" value="UniProtKB-SubCell"/>
</dbReference>
<reference evidence="8 11" key="1">
    <citation type="journal article" date="2018" name="Gigascience">
        <title>Genomes of trombidid mites reveal novel predicted allergens and laterally-transferred genes associated with secondary metabolism.</title>
        <authorList>
            <person name="Dong X."/>
            <person name="Chaisiri K."/>
            <person name="Xia D."/>
            <person name="Armstrong S.D."/>
            <person name="Fang Y."/>
            <person name="Donnelly M.J."/>
            <person name="Kadowaki T."/>
            <person name="McGarry J.W."/>
            <person name="Darby A.C."/>
            <person name="Makepeace B.L."/>
        </authorList>
    </citation>
    <scope>NUCLEOTIDE SEQUENCE [LARGE SCALE GENOMIC DNA]</scope>
    <source>
        <strain evidence="8">UoL-WK</strain>
    </source>
</reference>
<comment type="caution">
    <text evidence="8">The sequence shown here is derived from an EMBL/GenBank/DDBJ whole genome shotgun (WGS) entry which is preliminary data.</text>
</comment>
<dbReference type="InterPro" id="IPR051475">
    <property type="entry name" value="Diverse_Ion_Transporter"/>
</dbReference>
<evidence type="ECO:0000313" key="9">
    <source>
        <dbReference type="EMBL" id="RWS07429.1"/>
    </source>
</evidence>
<feature type="transmembrane region" description="Helical" evidence="6">
    <location>
        <begin position="664"/>
        <end position="686"/>
    </location>
</feature>
<evidence type="ECO:0000256" key="6">
    <source>
        <dbReference type="SAM" id="Phobius"/>
    </source>
</evidence>
<evidence type="ECO:0000256" key="4">
    <source>
        <dbReference type="ARBA" id="ARBA00022989"/>
    </source>
</evidence>
<dbReference type="PANTHER" id="PTHR43568:SF1">
    <property type="entry name" value="P PROTEIN"/>
    <property type="match status" value="1"/>
</dbReference>
<sequence>MIHQTKDNISDGNIHKSYSVKDLQKEQIIFMEEHDEITSRCKNIDENRSWYNNSSKDSFLDSMDSHNCSCCHQKIDTFNSSYSLSQKKKCFSFSFGAATEKTPLVNSYEMSSYGIINEENASDGTLKSDFEDSHTDNADECQSNASQTEGCSFFRQIKIFILCGFIAFTLASFIMFREKHEVWSNVSIRFGFPVYINISDYLEELYPVWTIKAKGPFLPQEYRNLTKFDAYFTIVKQLNGSRRAVRTPWIAPVAPYETAQQIGITEITHSFNMDESDALFGSFERDSDAIYQLEVSTSEMKPISIQVSVAAYSKLSLKGIIFSVFILVLLYSLIVFEIVHRTLAAMIGATVAIACLTIIGDRPALEKVVSWLDIETLSLLFGMMIIVAILCETGFFDYVAVLAFRLANGETWPLIIILCFFTAILSAFLDNVTTVLLMTPVTIRLCEIKNIEPKHVLIAQVIFSNIGGAATPIGDPPNVIIISNAKINAMGVGFASFTCHMMPGIIVCLIATVFLLRFMYRDLNKLSFQEPPEIMEVKREIDVWKKACSSIAGYSRDENSVRVVLRKKVLSLETLLSKQLYNTKPSHEEYRATLAELKTKYRIKNKPLLIKSASVMAIVISLFFLQSIPRFDISLGWIAILGAIVLLILADFEEIESIIARVEWSTLIFFAALFVVMEALSELKFLMFIGEITQNVINSVDEQHRLIVSVCLMLWVSALASSFIDNIPFATVMVKIIQDLAESKDFNLPMTPLIYALAFGACLGGNGTLIGASANVVCAGVAEQHGYRFTFMDFFKIGFPVMLVTTIISNAYLLLCHIAFEWH</sequence>
<evidence type="ECO:0000313" key="8">
    <source>
        <dbReference type="EMBL" id="RWS07428.1"/>
    </source>
</evidence>
<evidence type="ECO:0000259" key="7">
    <source>
        <dbReference type="Pfam" id="PF03600"/>
    </source>
</evidence>
<feature type="transmembrane region" description="Helical" evidence="6">
    <location>
        <begin position="608"/>
        <end position="628"/>
    </location>
</feature>
<dbReference type="Pfam" id="PF03600">
    <property type="entry name" value="CitMHS"/>
    <property type="match status" value="1"/>
</dbReference>
<feature type="transmembrane region" description="Helical" evidence="6">
    <location>
        <begin position="753"/>
        <end position="777"/>
    </location>
</feature>
<dbReference type="AlphaFoldDB" id="A0A3S3NQP6"/>
<name>A0A3S3NQP6_9ACAR</name>
<dbReference type="GO" id="GO:0055085">
    <property type="term" value="P:transmembrane transport"/>
    <property type="evidence" value="ECO:0007669"/>
    <property type="project" value="InterPro"/>
</dbReference>
<dbReference type="CDD" id="cd01116">
    <property type="entry name" value="P_permease"/>
    <property type="match status" value="1"/>
</dbReference>
<evidence type="ECO:0000313" key="10">
    <source>
        <dbReference type="EMBL" id="RWS11088.1"/>
    </source>
</evidence>
<dbReference type="PANTHER" id="PTHR43568">
    <property type="entry name" value="P PROTEIN"/>
    <property type="match status" value="1"/>
</dbReference>
<proteinExistence type="predicted"/>
<dbReference type="EMBL" id="NCKU01001843">
    <property type="protein sequence ID" value="RWS11088.1"/>
    <property type="molecule type" value="Genomic_DNA"/>
</dbReference>
<feature type="transmembrane region" description="Helical" evidence="6">
    <location>
        <begin position="634"/>
        <end position="652"/>
    </location>
</feature>
<keyword evidence="3 6" id="KW-0812">Transmembrane</keyword>
<keyword evidence="4 6" id="KW-1133">Transmembrane helix</keyword>
<dbReference type="Proteomes" id="UP000285301">
    <property type="component" value="Unassembled WGS sequence"/>
</dbReference>
<evidence type="ECO:0000256" key="3">
    <source>
        <dbReference type="ARBA" id="ARBA00022692"/>
    </source>
</evidence>
<feature type="transmembrane region" description="Helical" evidence="6">
    <location>
        <begin position="343"/>
        <end position="360"/>
    </location>
</feature>
<feature type="transmembrane region" description="Helical" evidence="6">
    <location>
        <begin position="159"/>
        <end position="176"/>
    </location>
</feature>
<evidence type="ECO:0000313" key="11">
    <source>
        <dbReference type="Proteomes" id="UP000285301"/>
    </source>
</evidence>
<keyword evidence="11" id="KW-1185">Reference proteome</keyword>
<protein>
    <submittedName>
        <fullName evidence="8">p-like protein</fullName>
    </submittedName>
</protein>
<feature type="domain" description="Citrate transporter-like" evidence="7">
    <location>
        <begin position="331"/>
        <end position="760"/>
    </location>
</feature>
<evidence type="ECO:0000256" key="5">
    <source>
        <dbReference type="ARBA" id="ARBA00023136"/>
    </source>
</evidence>
<evidence type="ECO:0000256" key="2">
    <source>
        <dbReference type="ARBA" id="ARBA00022448"/>
    </source>
</evidence>
<dbReference type="EMBL" id="NCKU01003482">
    <property type="protein sequence ID" value="RWS07428.1"/>
    <property type="molecule type" value="Genomic_DNA"/>
</dbReference>
<feature type="transmembrane region" description="Helical" evidence="6">
    <location>
        <begin position="500"/>
        <end position="520"/>
    </location>
</feature>
<feature type="transmembrane region" description="Helical" evidence="6">
    <location>
        <begin position="411"/>
        <end position="429"/>
    </location>
</feature>
<keyword evidence="5 6" id="KW-0472">Membrane</keyword>
<keyword evidence="2" id="KW-0813">Transport</keyword>
<dbReference type="InterPro" id="IPR004680">
    <property type="entry name" value="Cit_transptr-like_dom"/>
</dbReference>
<feature type="transmembrane region" description="Helical" evidence="6">
    <location>
        <begin position="380"/>
        <end position="404"/>
    </location>
</feature>
<reference evidence="8" key="2">
    <citation type="submission" date="2018-11" db="EMBL/GenBank/DDBJ databases">
        <title>Trombidioid mite genomics.</title>
        <authorList>
            <person name="Dong X."/>
        </authorList>
    </citation>
    <scope>NUCLEOTIDE SEQUENCE</scope>
    <source>
        <strain evidence="8">UoL-WK</strain>
    </source>
</reference>
<feature type="transmembrane region" description="Helical" evidence="6">
    <location>
        <begin position="797"/>
        <end position="820"/>
    </location>
</feature>
<dbReference type="EMBL" id="NCKU01003481">
    <property type="protein sequence ID" value="RWS07429.1"/>
    <property type="molecule type" value="Genomic_DNA"/>
</dbReference>
<feature type="transmembrane region" description="Helical" evidence="6">
    <location>
        <begin position="315"/>
        <end position="336"/>
    </location>
</feature>